<dbReference type="Proteomes" id="UP000887580">
    <property type="component" value="Unplaced"/>
</dbReference>
<protein>
    <submittedName>
        <fullName evidence="2">Uncharacterized protein</fullName>
    </submittedName>
</protein>
<accession>A0AC35GBY4</accession>
<proteinExistence type="predicted"/>
<name>A0AC35GBY4_9BILA</name>
<organism evidence="1 2">
    <name type="scientific">Panagrolaimus sp. PS1159</name>
    <dbReference type="NCBI Taxonomy" id="55785"/>
    <lineage>
        <taxon>Eukaryota</taxon>
        <taxon>Metazoa</taxon>
        <taxon>Ecdysozoa</taxon>
        <taxon>Nematoda</taxon>
        <taxon>Chromadorea</taxon>
        <taxon>Rhabditida</taxon>
        <taxon>Tylenchina</taxon>
        <taxon>Panagrolaimomorpha</taxon>
        <taxon>Panagrolaimoidea</taxon>
        <taxon>Panagrolaimidae</taxon>
        <taxon>Panagrolaimus</taxon>
    </lineage>
</organism>
<evidence type="ECO:0000313" key="1">
    <source>
        <dbReference type="Proteomes" id="UP000887580"/>
    </source>
</evidence>
<evidence type="ECO:0000313" key="2">
    <source>
        <dbReference type="WBParaSite" id="PS1159_v2.g3581.t1"/>
    </source>
</evidence>
<sequence>MYCESYQQAPAQTDLFLVKSPDLIIFLNTRVDKTFNSFQIYKDAVLADPAISKGLKGMYSNYYLFEFDNEDPDRSIAKTYNNRDEFINEFNRSELTLRYNYAACTPEPLFKKLFTWIQENQFSQQTIDIFTQLPSTEEGIEALENLAVAFNLQFNIYFQYSDVICFPGEPLDTLFTFELLAQRTGGIYWPFYQFDDSSKMVTNLVRSTFNLQLLGYQAFTDGNCPTSLSAQFNHALGPVDIYALVKSTSTSVYINGSVTPPISTTAAATGTTFLAQFPPVPQGTIQVTGATGACSVEILGIKRDPLETEYLGIKAYVSFTDSIDSDSSYFAMKS</sequence>
<dbReference type="WBParaSite" id="PS1159_v2.g3581.t1">
    <property type="protein sequence ID" value="PS1159_v2.g3581.t1"/>
    <property type="gene ID" value="PS1159_v2.g3581"/>
</dbReference>
<reference evidence="2" key="1">
    <citation type="submission" date="2022-11" db="UniProtKB">
        <authorList>
            <consortium name="WormBaseParasite"/>
        </authorList>
    </citation>
    <scope>IDENTIFICATION</scope>
</reference>